<dbReference type="SUPFAM" id="SSF50729">
    <property type="entry name" value="PH domain-like"/>
    <property type="match status" value="1"/>
</dbReference>
<keyword evidence="6" id="KW-1185">Reference proteome</keyword>
<feature type="compositionally biased region" description="Basic and acidic residues" evidence="3">
    <location>
        <begin position="140"/>
        <end position="154"/>
    </location>
</feature>
<dbReference type="PANTHER" id="PTHR47368:SF2">
    <property type="entry name" value="PID DOMAIN-CONTAINING PROTEIN"/>
    <property type="match status" value="1"/>
</dbReference>
<dbReference type="AlphaFoldDB" id="A0AAD9L2N5"/>
<dbReference type="PANTHER" id="PTHR47368">
    <property type="entry name" value="NUMB"/>
    <property type="match status" value="1"/>
</dbReference>
<evidence type="ECO:0000313" key="6">
    <source>
        <dbReference type="Proteomes" id="UP001209878"/>
    </source>
</evidence>
<accession>A0AAD9L2N5</accession>
<dbReference type="InterPro" id="IPR016698">
    <property type="entry name" value="Numb/numb-like"/>
</dbReference>
<dbReference type="PROSITE" id="PS01179">
    <property type="entry name" value="PID"/>
    <property type="match status" value="1"/>
</dbReference>
<organism evidence="5 6">
    <name type="scientific">Ridgeia piscesae</name>
    <name type="common">Tubeworm</name>
    <dbReference type="NCBI Taxonomy" id="27915"/>
    <lineage>
        <taxon>Eukaryota</taxon>
        <taxon>Metazoa</taxon>
        <taxon>Spiralia</taxon>
        <taxon>Lophotrochozoa</taxon>
        <taxon>Annelida</taxon>
        <taxon>Polychaeta</taxon>
        <taxon>Sedentaria</taxon>
        <taxon>Canalipalpata</taxon>
        <taxon>Sabellida</taxon>
        <taxon>Siboglinidae</taxon>
        <taxon>Ridgeia</taxon>
    </lineage>
</organism>
<name>A0AAD9L2N5_RIDPI</name>
<dbReference type="GO" id="GO:0005737">
    <property type="term" value="C:cytoplasm"/>
    <property type="evidence" value="ECO:0007669"/>
    <property type="project" value="TreeGrafter"/>
</dbReference>
<evidence type="ECO:0000313" key="5">
    <source>
        <dbReference type="EMBL" id="KAK2182254.1"/>
    </source>
</evidence>
<feature type="domain" description="PID" evidence="4">
    <location>
        <begin position="38"/>
        <end position="197"/>
    </location>
</feature>
<reference evidence="5" key="1">
    <citation type="journal article" date="2023" name="Mol. Biol. Evol.">
        <title>Third-Generation Sequencing Reveals the Adaptive Role of the Epigenome in Three Deep-Sea Polychaetes.</title>
        <authorList>
            <person name="Perez M."/>
            <person name="Aroh O."/>
            <person name="Sun Y."/>
            <person name="Lan Y."/>
            <person name="Juniper S.K."/>
            <person name="Young C.R."/>
            <person name="Angers B."/>
            <person name="Qian P.Y."/>
        </authorList>
    </citation>
    <scope>NUCLEOTIDE SEQUENCE</scope>
    <source>
        <strain evidence="5">R07B-5</strain>
    </source>
</reference>
<evidence type="ECO:0000256" key="2">
    <source>
        <dbReference type="ARBA" id="ARBA00022553"/>
    </source>
</evidence>
<evidence type="ECO:0000256" key="3">
    <source>
        <dbReference type="SAM" id="MobiDB-lite"/>
    </source>
</evidence>
<gene>
    <name evidence="5" type="ORF">NP493_359g03024</name>
</gene>
<protein>
    <recommendedName>
        <fullName evidence="4">PID domain-containing protein</fullName>
    </recommendedName>
</protein>
<feature type="region of interest" description="Disordered" evidence="3">
    <location>
        <begin position="135"/>
        <end position="154"/>
    </location>
</feature>
<dbReference type="InterPro" id="IPR006020">
    <property type="entry name" value="PTB/PI_dom"/>
</dbReference>
<dbReference type="Gene3D" id="2.30.29.30">
    <property type="entry name" value="Pleckstrin-homology domain (PH domain)/Phosphotyrosine-binding domain (PTB)"/>
    <property type="match status" value="1"/>
</dbReference>
<keyword evidence="1" id="KW-0217">Developmental protein</keyword>
<proteinExistence type="predicted"/>
<dbReference type="Proteomes" id="UP001209878">
    <property type="component" value="Unassembled WGS sequence"/>
</dbReference>
<dbReference type="InterPro" id="IPR011993">
    <property type="entry name" value="PH-like_dom_sf"/>
</dbReference>
<sequence length="225" mass="25695">MERLKRSLSFRKKKDRVPECSKPHQWQEDERKVREGTCSFQVRYLGCIEVFESRGIQVCEEAVKALKACTLVRLGKSLVVGDFLRIGQVDSVDNPVFLCLVSSQLQYSLSVCPGTNANMTKFRKNRSLWSRMSLRRKAKDTKAKDQRAQPEEQSKSKYQRAILYVSGDALRVVDEISKGLVVDQTIEKVSFCAPDRNHEKGLCVHLSRRHDTPLDLPRLPCPQGV</sequence>
<evidence type="ECO:0000259" key="4">
    <source>
        <dbReference type="PROSITE" id="PS01179"/>
    </source>
</evidence>
<evidence type="ECO:0000256" key="1">
    <source>
        <dbReference type="ARBA" id="ARBA00022473"/>
    </source>
</evidence>
<comment type="caution">
    <text evidence="5">The sequence shown here is derived from an EMBL/GenBank/DDBJ whole genome shotgun (WGS) entry which is preliminary data.</text>
</comment>
<keyword evidence="2" id="KW-0597">Phosphoprotein</keyword>
<dbReference type="Pfam" id="PF00640">
    <property type="entry name" value="PID"/>
    <property type="match status" value="1"/>
</dbReference>
<dbReference type="EMBL" id="JAODUO010000360">
    <property type="protein sequence ID" value="KAK2182254.1"/>
    <property type="molecule type" value="Genomic_DNA"/>
</dbReference>